<protein>
    <submittedName>
        <fullName evidence="2">GAT domain-containing protein</fullName>
    </submittedName>
</protein>
<accession>A0A8H7YWZ7</accession>
<reference evidence="2 3" key="1">
    <citation type="submission" date="2021-01" db="EMBL/GenBank/DDBJ databases">
        <title>Chromosome-level genome assembly of a human fungal pathogen reveals clustering of transcriptionally co-regulated genes.</title>
        <authorList>
            <person name="Voorhies M."/>
            <person name="Cohen S."/>
            <person name="Shea T.P."/>
            <person name="Petrus S."/>
            <person name="Munoz J.F."/>
            <person name="Poplawski S."/>
            <person name="Goldman W.E."/>
            <person name="Michael T."/>
            <person name="Cuomo C.A."/>
            <person name="Sil A."/>
            <person name="Beyhan S."/>
        </authorList>
    </citation>
    <scope>NUCLEOTIDE SEQUENCE [LARGE SCALE GENOMIC DNA]</scope>
    <source>
        <strain evidence="2 3">G184AR</strain>
    </source>
</reference>
<sequence>MNTYTYPPSSKRRNQALLRRRPLRTLSAEYFPTQLAKRATSSTMPSCSSASCLTTPARPSRATSIANSYR</sequence>
<evidence type="ECO:0000313" key="2">
    <source>
        <dbReference type="EMBL" id="KAG5298776.1"/>
    </source>
</evidence>
<feature type="region of interest" description="Disordered" evidence="1">
    <location>
        <begin position="44"/>
        <end position="70"/>
    </location>
</feature>
<gene>
    <name evidence="2" type="ORF">I7I52_08850</name>
</gene>
<name>A0A8H7YWZ7_AJECA</name>
<dbReference type="VEuPathDB" id="FungiDB:I7I52_08850"/>
<evidence type="ECO:0000313" key="3">
    <source>
        <dbReference type="Proteomes" id="UP000670092"/>
    </source>
</evidence>
<comment type="caution">
    <text evidence="2">The sequence shown here is derived from an EMBL/GenBank/DDBJ whole genome shotgun (WGS) entry which is preliminary data.</text>
</comment>
<organism evidence="2 3">
    <name type="scientific">Ajellomyces capsulatus</name>
    <name type="common">Darling's disease fungus</name>
    <name type="synonym">Histoplasma capsulatum</name>
    <dbReference type="NCBI Taxonomy" id="5037"/>
    <lineage>
        <taxon>Eukaryota</taxon>
        <taxon>Fungi</taxon>
        <taxon>Dikarya</taxon>
        <taxon>Ascomycota</taxon>
        <taxon>Pezizomycotina</taxon>
        <taxon>Eurotiomycetes</taxon>
        <taxon>Eurotiomycetidae</taxon>
        <taxon>Onygenales</taxon>
        <taxon>Ajellomycetaceae</taxon>
        <taxon>Histoplasma</taxon>
    </lineage>
</organism>
<feature type="compositionally biased region" description="Polar residues" evidence="1">
    <location>
        <begin position="61"/>
        <end position="70"/>
    </location>
</feature>
<proteinExistence type="predicted"/>
<dbReference type="EMBL" id="JAEVHI010000002">
    <property type="protein sequence ID" value="KAG5298776.1"/>
    <property type="molecule type" value="Genomic_DNA"/>
</dbReference>
<dbReference type="Proteomes" id="UP000670092">
    <property type="component" value="Unassembled WGS sequence"/>
</dbReference>
<dbReference type="AlphaFoldDB" id="A0A8H7YWZ7"/>
<evidence type="ECO:0000256" key="1">
    <source>
        <dbReference type="SAM" id="MobiDB-lite"/>
    </source>
</evidence>